<dbReference type="RefSeq" id="XP_060446519.1">
    <property type="nucleotide sequence ID" value="XM_060582703.1"/>
</dbReference>
<gene>
    <name evidence="2" type="ORF">BDP81DRAFT_215193</name>
</gene>
<feature type="region of interest" description="Disordered" evidence="1">
    <location>
        <begin position="1"/>
        <end position="68"/>
    </location>
</feature>
<organism evidence="2 3">
    <name type="scientific">Colletotrichum phormii</name>
    <dbReference type="NCBI Taxonomy" id="359342"/>
    <lineage>
        <taxon>Eukaryota</taxon>
        <taxon>Fungi</taxon>
        <taxon>Dikarya</taxon>
        <taxon>Ascomycota</taxon>
        <taxon>Pezizomycotina</taxon>
        <taxon>Sordariomycetes</taxon>
        <taxon>Hypocreomycetidae</taxon>
        <taxon>Glomerellales</taxon>
        <taxon>Glomerellaceae</taxon>
        <taxon>Colletotrichum</taxon>
        <taxon>Colletotrichum acutatum species complex</taxon>
    </lineage>
</organism>
<feature type="compositionally biased region" description="Polar residues" evidence="1">
    <location>
        <begin position="24"/>
        <end position="33"/>
    </location>
</feature>
<evidence type="ECO:0000313" key="2">
    <source>
        <dbReference type="EMBL" id="KAK1637912.1"/>
    </source>
</evidence>
<proteinExistence type="predicted"/>
<protein>
    <submittedName>
        <fullName evidence="2">Uncharacterized protein</fullName>
    </submittedName>
</protein>
<keyword evidence="3" id="KW-1185">Reference proteome</keyword>
<dbReference type="EMBL" id="JAHMHQ010000008">
    <property type="protein sequence ID" value="KAK1637912.1"/>
    <property type="molecule type" value="Genomic_DNA"/>
</dbReference>
<comment type="caution">
    <text evidence="2">The sequence shown here is derived from an EMBL/GenBank/DDBJ whole genome shotgun (WGS) entry which is preliminary data.</text>
</comment>
<feature type="compositionally biased region" description="Basic and acidic residues" evidence="1">
    <location>
        <begin position="7"/>
        <end position="18"/>
    </location>
</feature>
<dbReference type="AlphaFoldDB" id="A0AAJ0EF88"/>
<dbReference type="Proteomes" id="UP001243989">
    <property type="component" value="Unassembled WGS sequence"/>
</dbReference>
<reference evidence="2" key="1">
    <citation type="submission" date="2021-06" db="EMBL/GenBank/DDBJ databases">
        <title>Comparative genomics, transcriptomics and evolutionary studies reveal genomic signatures of adaptation to plant cell wall in hemibiotrophic fungi.</title>
        <authorList>
            <consortium name="DOE Joint Genome Institute"/>
            <person name="Baroncelli R."/>
            <person name="Diaz J.F."/>
            <person name="Benocci T."/>
            <person name="Peng M."/>
            <person name="Battaglia E."/>
            <person name="Haridas S."/>
            <person name="Andreopoulos W."/>
            <person name="Labutti K."/>
            <person name="Pangilinan J."/>
            <person name="Floch G.L."/>
            <person name="Makela M.R."/>
            <person name="Henrissat B."/>
            <person name="Grigoriev I.V."/>
            <person name="Crouch J.A."/>
            <person name="De Vries R.P."/>
            <person name="Sukno S.A."/>
            <person name="Thon M.R."/>
        </authorList>
    </citation>
    <scope>NUCLEOTIDE SEQUENCE</scope>
    <source>
        <strain evidence="2">CBS 102054</strain>
    </source>
</reference>
<feature type="compositionally biased region" description="Polar residues" evidence="1">
    <location>
        <begin position="163"/>
        <end position="181"/>
    </location>
</feature>
<dbReference type="GeneID" id="85467565"/>
<feature type="region of interest" description="Disordered" evidence="1">
    <location>
        <begin position="161"/>
        <end position="203"/>
    </location>
</feature>
<sequence>MQTSTESRLREANARIRNLEASIRSPNQSSNEPQPELETPDTDATNAGTARSHPLSHDGSRSAEANTDTEGSLWFQVGLGEDGTVIYNGPTSRFHAGSLEETHLTGGHQDSDPKRAQVEVLQSQYALMDSVWLPLIAANPGSGRSLDTIRRLLSNGQPRVVGVSSSLERGQNSVSNPADSSHQLDPRQTRSLNPDIGGAQRGNLGRHMISTRNHATVHNASQLSSAVNPEVDDDAFFTEGTGWNNDISYGGTNTGAGFQPDAFPWGVADHILGNSGMAFSGTNLVWPSGSHLDGF</sequence>
<evidence type="ECO:0000313" key="3">
    <source>
        <dbReference type="Proteomes" id="UP001243989"/>
    </source>
</evidence>
<name>A0AAJ0EF88_9PEZI</name>
<accession>A0AAJ0EF88</accession>
<evidence type="ECO:0000256" key="1">
    <source>
        <dbReference type="SAM" id="MobiDB-lite"/>
    </source>
</evidence>